<feature type="region of interest" description="Disordered" evidence="2">
    <location>
        <begin position="587"/>
        <end position="642"/>
    </location>
</feature>
<evidence type="ECO:0000313" key="4">
    <source>
        <dbReference type="Proteomes" id="UP001301958"/>
    </source>
</evidence>
<dbReference type="PANTHER" id="PTHR15462:SF8">
    <property type="entry name" value="SERINE PROTEASE"/>
    <property type="match status" value="1"/>
</dbReference>
<reference evidence="3" key="1">
    <citation type="journal article" date="2023" name="Mol. Phylogenet. Evol.">
        <title>Genome-scale phylogeny and comparative genomics of the fungal order Sordariales.</title>
        <authorList>
            <person name="Hensen N."/>
            <person name="Bonometti L."/>
            <person name="Westerberg I."/>
            <person name="Brannstrom I.O."/>
            <person name="Guillou S."/>
            <person name="Cros-Aarteil S."/>
            <person name="Calhoun S."/>
            <person name="Haridas S."/>
            <person name="Kuo A."/>
            <person name="Mondo S."/>
            <person name="Pangilinan J."/>
            <person name="Riley R."/>
            <person name="LaButti K."/>
            <person name="Andreopoulos B."/>
            <person name="Lipzen A."/>
            <person name="Chen C."/>
            <person name="Yan M."/>
            <person name="Daum C."/>
            <person name="Ng V."/>
            <person name="Clum A."/>
            <person name="Steindorff A."/>
            <person name="Ohm R.A."/>
            <person name="Martin F."/>
            <person name="Silar P."/>
            <person name="Natvig D.O."/>
            <person name="Lalanne C."/>
            <person name="Gautier V."/>
            <person name="Ament-Velasquez S.L."/>
            <person name="Kruys A."/>
            <person name="Hutchinson M.I."/>
            <person name="Powell A.J."/>
            <person name="Barry K."/>
            <person name="Miller A.N."/>
            <person name="Grigoriev I.V."/>
            <person name="Debuchy R."/>
            <person name="Gladieux P."/>
            <person name="Hiltunen Thoren M."/>
            <person name="Johannesson H."/>
        </authorList>
    </citation>
    <scope>NUCLEOTIDE SEQUENCE</scope>
    <source>
        <strain evidence="3">CBS 990.96</strain>
    </source>
</reference>
<evidence type="ECO:0000256" key="2">
    <source>
        <dbReference type="SAM" id="MobiDB-lite"/>
    </source>
</evidence>
<evidence type="ECO:0000256" key="1">
    <source>
        <dbReference type="ARBA" id="ARBA00022729"/>
    </source>
</evidence>
<keyword evidence="1" id="KW-0732">Signal</keyword>
<dbReference type="EMBL" id="MU865452">
    <property type="protein sequence ID" value="KAK4222838.1"/>
    <property type="molecule type" value="Genomic_DNA"/>
</dbReference>
<name>A0AAN6YQX1_9PEZI</name>
<reference evidence="3" key="2">
    <citation type="submission" date="2023-05" db="EMBL/GenBank/DDBJ databases">
        <authorList>
            <consortium name="Lawrence Berkeley National Laboratory"/>
            <person name="Steindorff A."/>
            <person name="Hensen N."/>
            <person name="Bonometti L."/>
            <person name="Westerberg I."/>
            <person name="Brannstrom I.O."/>
            <person name="Guillou S."/>
            <person name="Cros-Aarteil S."/>
            <person name="Calhoun S."/>
            <person name="Haridas S."/>
            <person name="Kuo A."/>
            <person name="Mondo S."/>
            <person name="Pangilinan J."/>
            <person name="Riley R."/>
            <person name="Labutti K."/>
            <person name="Andreopoulos B."/>
            <person name="Lipzen A."/>
            <person name="Chen C."/>
            <person name="Yanf M."/>
            <person name="Daum C."/>
            <person name="Ng V."/>
            <person name="Clum A."/>
            <person name="Ohm R."/>
            <person name="Martin F."/>
            <person name="Silar P."/>
            <person name="Natvig D."/>
            <person name="Lalanne C."/>
            <person name="Gautier V."/>
            <person name="Ament-Velasquez S.L."/>
            <person name="Kruys A."/>
            <person name="Hutchinson M.I."/>
            <person name="Powell A.J."/>
            <person name="Barry K."/>
            <person name="Miller A.N."/>
            <person name="Grigoriev I.V."/>
            <person name="Debuchy R."/>
            <person name="Gladieux P."/>
            <person name="Thoren M.H."/>
            <person name="Johannesson H."/>
        </authorList>
    </citation>
    <scope>NUCLEOTIDE SEQUENCE</scope>
    <source>
        <strain evidence="3">CBS 990.96</strain>
    </source>
</reference>
<protein>
    <recommendedName>
        <fullName evidence="5">Serine protease</fullName>
    </recommendedName>
</protein>
<proteinExistence type="predicted"/>
<organism evidence="3 4">
    <name type="scientific">Podospora fimiseda</name>
    <dbReference type="NCBI Taxonomy" id="252190"/>
    <lineage>
        <taxon>Eukaryota</taxon>
        <taxon>Fungi</taxon>
        <taxon>Dikarya</taxon>
        <taxon>Ascomycota</taxon>
        <taxon>Pezizomycotina</taxon>
        <taxon>Sordariomycetes</taxon>
        <taxon>Sordariomycetidae</taxon>
        <taxon>Sordariales</taxon>
        <taxon>Podosporaceae</taxon>
        <taxon>Podospora</taxon>
    </lineage>
</organism>
<comment type="caution">
    <text evidence="3">The sequence shown here is derived from an EMBL/GenBank/DDBJ whole genome shotgun (WGS) entry which is preliminary data.</text>
</comment>
<feature type="compositionally biased region" description="Acidic residues" evidence="2">
    <location>
        <begin position="622"/>
        <end position="633"/>
    </location>
</feature>
<dbReference type="InterPro" id="IPR043504">
    <property type="entry name" value="Peptidase_S1_PA_chymotrypsin"/>
</dbReference>
<dbReference type="InterPro" id="IPR009003">
    <property type="entry name" value="Peptidase_S1_PA"/>
</dbReference>
<dbReference type="SUPFAM" id="SSF50494">
    <property type="entry name" value="Trypsin-like serine proteases"/>
    <property type="match status" value="1"/>
</dbReference>
<gene>
    <name evidence="3" type="ORF">QBC38DRAFT_66602</name>
</gene>
<dbReference type="Gene3D" id="2.40.10.10">
    <property type="entry name" value="Trypsin-like serine proteases"/>
    <property type="match status" value="2"/>
</dbReference>
<accession>A0AAN6YQX1</accession>
<sequence>MYHRSNRRLVHDRLTTSKYTPQTRRVSNLQAYEVIPQNQVDIEGRKLYGLVNHLMAVNPNNTEDVPRDIPGLDRGLLSKTGVGFSLTNPFKLNPVCTTPSQDPNIKYSPKRIREANLGMNGIPMDLVDFEDTDLGPVPHAMVSLKCYSNNGTWWKGSGFIITGQKNEQIVATAAHNLFELGLANSVILTTKVGTTTETVRYGTYAAAHAGYYSTLRRDVNDIAFILPNQNFPDVEPLRYQQTPETEKMLIDVFGFPKNAEGLTPVPNGRLFVSTAAYMKYPNTDGEVAHQGNTEQGFSGGPILSSNEPNTVIAVHTGAHAAKDFGVHKSNLGAPINRSGNDFEPFHKFLSLVEDNTRAPNDAPARLCQLEKLGPKGVAFTWDTFARGWLLGALSGSARQNLHQGFSGPSPLAFPFPNNYMDPMSLPPGYGVPLPLPFCIACTNIGHISPDSMQRLHLAALQTYQSCTLALACMNRAVGVYSNALFFSPQLHTHSQHMPPRTEHVPPGVGKTDEVPIITTFPGEPKPGSVAQPSRQVRVDCDSSYTTLSFSTWTPHPNFNDYNGIQQSKGVSEGQILRKLGPVVVARTPQANLQPRVGSRNQAPDEPKQPATFDTPPNLLNESVDEETSGDSEDGGSWQPRNNRYAQPILNTCINLTYADNICRFYPLMMQRS</sequence>
<keyword evidence="4" id="KW-1185">Reference proteome</keyword>
<evidence type="ECO:0000313" key="3">
    <source>
        <dbReference type="EMBL" id="KAK4222838.1"/>
    </source>
</evidence>
<dbReference type="Proteomes" id="UP001301958">
    <property type="component" value="Unassembled WGS sequence"/>
</dbReference>
<dbReference type="InterPro" id="IPR050966">
    <property type="entry name" value="Glutamyl_endopeptidase"/>
</dbReference>
<evidence type="ECO:0008006" key="5">
    <source>
        <dbReference type="Google" id="ProtNLM"/>
    </source>
</evidence>
<dbReference type="AlphaFoldDB" id="A0AAN6YQX1"/>
<dbReference type="PANTHER" id="PTHR15462">
    <property type="entry name" value="SERINE PROTEASE"/>
    <property type="match status" value="1"/>
</dbReference>